<keyword evidence="5 7" id="KW-1133">Transmembrane helix</keyword>
<dbReference type="GO" id="GO:0022857">
    <property type="term" value="F:transmembrane transporter activity"/>
    <property type="evidence" value="ECO:0007669"/>
    <property type="project" value="InterPro"/>
</dbReference>
<dbReference type="RefSeq" id="WP_174672552.1">
    <property type="nucleotide sequence ID" value="NZ_CP054491.1"/>
</dbReference>
<dbReference type="GO" id="GO:0005886">
    <property type="term" value="C:plasma membrane"/>
    <property type="evidence" value="ECO:0007669"/>
    <property type="project" value="UniProtKB-SubCell"/>
</dbReference>
<evidence type="ECO:0000256" key="4">
    <source>
        <dbReference type="ARBA" id="ARBA00022692"/>
    </source>
</evidence>
<feature type="transmembrane region" description="Helical" evidence="7">
    <location>
        <begin position="42"/>
        <end position="59"/>
    </location>
</feature>
<keyword evidence="3" id="KW-1003">Cell membrane</keyword>
<dbReference type="PANTHER" id="PTHR43266">
    <property type="entry name" value="MACROLIDE-EFFLUX PROTEIN"/>
    <property type="match status" value="1"/>
</dbReference>
<feature type="transmembrane region" description="Helical" evidence="7">
    <location>
        <begin position="126"/>
        <end position="149"/>
    </location>
</feature>
<evidence type="ECO:0000256" key="7">
    <source>
        <dbReference type="SAM" id="Phobius"/>
    </source>
</evidence>
<dbReference type="AlphaFoldDB" id="A0A6N0HRL7"/>
<evidence type="ECO:0000256" key="1">
    <source>
        <dbReference type="ARBA" id="ARBA00004651"/>
    </source>
</evidence>
<evidence type="ECO:0000256" key="3">
    <source>
        <dbReference type="ARBA" id="ARBA00022475"/>
    </source>
</evidence>
<evidence type="ECO:0000256" key="5">
    <source>
        <dbReference type="ARBA" id="ARBA00022989"/>
    </source>
</evidence>
<dbReference type="Gene3D" id="1.20.1250.20">
    <property type="entry name" value="MFS general substrate transporter like domains"/>
    <property type="match status" value="1"/>
</dbReference>
<proteinExistence type="predicted"/>
<evidence type="ECO:0000313" key="8">
    <source>
        <dbReference type="EMBL" id="QKQ25059.1"/>
    </source>
</evidence>
<evidence type="ECO:0000256" key="6">
    <source>
        <dbReference type="ARBA" id="ARBA00023136"/>
    </source>
</evidence>
<protein>
    <submittedName>
        <fullName evidence="8">MFS transporter</fullName>
    </submittedName>
</protein>
<gene>
    <name evidence="8" type="ORF">HUE57_01225</name>
</gene>
<organism evidence="8 9">
    <name type="scientific">Candidatus Reidiella endopervernicosa</name>
    <dbReference type="NCBI Taxonomy" id="2738883"/>
    <lineage>
        <taxon>Bacteria</taxon>
        <taxon>Pseudomonadati</taxon>
        <taxon>Pseudomonadota</taxon>
        <taxon>Gammaproteobacteria</taxon>
        <taxon>Candidatus Reidiella</taxon>
    </lineage>
</organism>
<keyword evidence="6 7" id="KW-0472">Membrane</keyword>
<evidence type="ECO:0000256" key="2">
    <source>
        <dbReference type="ARBA" id="ARBA00022448"/>
    </source>
</evidence>
<evidence type="ECO:0000313" key="9">
    <source>
        <dbReference type="Proteomes" id="UP000509658"/>
    </source>
</evidence>
<dbReference type="SUPFAM" id="SSF103473">
    <property type="entry name" value="MFS general substrate transporter"/>
    <property type="match status" value="1"/>
</dbReference>
<reference evidence="8 9" key="1">
    <citation type="submission" date="2020-05" db="EMBL/GenBank/DDBJ databases">
        <title>Horizontal transmission and recombination maintain forever young bacterial symbiont genomes.</title>
        <authorList>
            <person name="Russell S.L."/>
            <person name="Pepper-Tunick E."/>
            <person name="Svedberg J."/>
            <person name="Byrne A."/>
            <person name="Ruelas Castillo J."/>
            <person name="Vollmers C."/>
            <person name="Beinart R.A."/>
            <person name="Corbett-Detig R."/>
        </authorList>
    </citation>
    <scope>NUCLEOTIDE SEQUENCE [LARGE SCALE GENOMIC DNA]</scope>
    <source>
        <strain evidence="8">Santa_Monica_outfall</strain>
    </source>
</reference>
<accession>A0A6N0HRL7</accession>
<keyword evidence="9" id="KW-1185">Reference proteome</keyword>
<dbReference type="PANTHER" id="PTHR43266:SF2">
    <property type="entry name" value="MAJOR FACILITATOR SUPERFAMILY (MFS) PROFILE DOMAIN-CONTAINING PROTEIN"/>
    <property type="match status" value="1"/>
</dbReference>
<keyword evidence="4 7" id="KW-0812">Transmembrane</keyword>
<feature type="transmembrane region" description="Helical" evidence="7">
    <location>
        <begin position="7"/>
        <end position="30"/>
    </location>
</feature>
<dbReference type="EMBL" id="CP054491">
    <property type="protein sequence ID" value="QKQ25059.1"/>
    <property type="molecule type" value="Genomic_DNA"/>
</dbReference>
<feature type="transmembrane region" description="Helical" evidence="7">
    <location>
        <begin position="94"/>
        <end position="114"/>
    </location>
</feature>
<dbReference type="KEGG" id="rev:HUE57_01225"/>
<dbReference type="Pfam" id="PF07690">
    <property type="entry name" value="MFS_1"/>
    <property type="match status" value="1"/>
</dbReference>
<feature type="transmembrane region" description="Helical" evidence="7">
    <location>
        <begin position="155"/>
        <end position="174"/>
    </location>
</feature>
<comment type="subcellular location">
    <subcellularLocation>
        <location evidence="1">Cell membrane</location>
        <topology evidence="1">Multi-pass membrane protein</topology>
    </subcellularLocation>
</comment>
<dbReference type="Proteomes" id="UP000509658">
    <property type="component" value="Chromosome"/>
</dbReference>
<sequence>MNRGIYTLMVAQFLTAFADNAILFAAFAMLSEMASVGEWYKPALQGAFLLAFVVLAPWVGRFADRHAKRSVLTIGNAIKALGALLLMLNLEPLLAYAVVGIGAAVYGPAKYGILPELTGHKKLVKANALIEGSTIIAIVLGAVIGANIADQSISYALLLIVTAYLLSLVGSLLVPKTTSKTQPPTGSAIRHFGTMPGSRYFCESLFWASKPKQTAKLHATVYAFGAPTVLRTLRNHLFAALHNSLSDSTPT</sequence>
<dbReference type="InterPro" id="IPR036259">
    <property type="entry name" value="MFS_trans_sf"/>
</dbReference>
<feature type="transmembrane region" description="Helical" evidence="7">
    <location>
        <begin position="71"/>
        <end position="88"/>
    </location>
</feature>
<name>A0A6N0HRL7_9GAMM</name>
<keyword evidence="2" id="KW-0813">Transport</keyword>
<dbReference type="InterPro" id="IPR011701">
    <property type="entry name" value="MFS"/>
</dbReference>